<accession>A0A1H0ELE9</accession>
<gene>
    <name evidence="1" type="ORF">SAMN04489798_1276</name>
</gene>
<sequence length="46" mass="5384">MHSHAERGNDQQGISGRFDGLFFCPEEVNSYIAKVHNQMNKYDLWI</sequence>
<dbReference type="Proteomes" id="UP000198827">
    <property type="component" value="Chromosome I"/>
</dbReference>
<protein>
    <submittedName>
        <fullName evidence="1">Uncharacterized protein</fullName>
    </submittedName>
</protein>
<evidence type="ECO:0000313" key="2">
    <source>
        <dbReference type="Proteomes" id="UP000198827"/>
    </source>
</evidence>
<proteinExistence type="predicted"/>
<name>A0A1H0ELE9_9PSED</name>
<dbReference type="AlphaFoldDB" id="A0A1H0ELE9"/>
<reference evidence="1 2" key="1">
    <citation type="submission" date="2016-10" db="EMBL/GenBank/DDBJ databases">
        <authorList>
            <person name="de Groot N.N."/>
        </authorList>
    </citation>
    <scope>NUCLEOTIDE SEQUENCE [LARGE SCALE GENOMIC DNA]</scope>
    <source>
        <strain evidence="1 2">CECT 7543</strain>
    </source>
</reference>
<dbReference type="EMBL" id="LT629705">
    <property type="protein sequence ID" value="SDN83126.1"/>
    <property type="molecule type" value="Genomic_DNA"/>
</dbReference>
<evidence type="ECO:0000313" key="1">
    <source>
        <dbReference type="EMBL" id="SDN83126.1"/>
    </source>
</evidence>
<organism evidence="1 2">
    <name type="scientific">Pseudomonas arsenicoxydans</name>
    <dbReference type="NCBI Taxonomy" id="702115"/>
    <lineage>
        <taxon>Bacteria</taxon>
        <taxon>Pseudomonadati</taxon>
        <taxon>Pseudomonadota</taxon>
        <taxon>Gammaproteobacteria</taxon>
        <taxon>Pseudomonadales</taxon>
        <taxon>Pseudomonadaceae</taxon>
        <taxon>Pseudomonas</taxon>
    </lineage>
</organism>